<dbReference type="PANTHER" id="PTHR30451:SF5">
    <property type="entry name" value="SLR0019 PROTEIN"/>
    <property type="match status" value="1"/>
</dbReference>
<dbReference type="InterPro" id="IPR000015">
    <property type="entry name" value="Fimb_usher"/>
</dbReference>
<dbReference type="Gene3D" id="2.60.40.2070">
    <property type="match status" value="1"/>
</dbReference>
<dbReference type="GO" id="GO:0015473">
    <property type="term" value="F:fimbrial usher porin activity"/>
    <property type="evidence" value="ECO:0007669"/>
    <property type="project" value="InterPro"/>
</dbReference>
<accession>A0A7W7AEC7</accession>
<dbReference type="GO" id="GO:0009297">
    <property type="term" value="P:pilus assembly"/>
    <property type="evidence" value="ECO:0007669"/>
    <property type="project" value="InterPro"/>
</dbReference>
<dbReference type="Pfam" id="PF00577">
    <property type="entry name" value="Usher"/>
    <property type="match status" value="1"/>
</dbReference>
<dbReference type="PANTHER" id="PTHR30451">
    <property type="entry name" value="OUTER MEMBRANE USHER PROTEIN"/>
    <property type="match status" value="1"/>
</dbReference>
<dbReference type="GO" id="GO:0009279">
    <property type="term" value="C:cell outer membrane"/>
    <property type="evidence" value="ECO:0007669"/>
    <property type="project" value="TreeGrafter"/>
</dbReference>
<dbReference type="InterPro" id="IPR042186">
    <property type="entry name" value="FimD_plug_dom"/>
</dbReference>
<keyword evidence="2" id="KW-1185">Reference proteome</keyword>
<proteinExistence type="predicted"/>
<name>A0A7W7AEC7_9SPHN</name>
<evidence type="ECO:0000313" key="1">
    <source>
        <dbReference type="EMBL" id="MBB4615351.1"/>
    </source>
</evidence>
<dbReference type="Gene3D" id="2.60.40.3110">
    <property type="match status" value="1"/>
</dbReference>
<sequence>MAQADSTAPQPVGLILNGMAMAEPGLLVIQDGRLLTRVEDLRQLGIEAALTTAVLPIDGQDYVELGRIAGLSAQFDAEQANLKISASPEVFPHLAFAPQDTRIPLSPILPAQFLGYDLTLSSWGAKAQLSGLLDAGISGKWGVLGSTFLLTGKGLHTARLDTSYRREFPDQRLRLVLGDSISRAGPGGQPLRFGGFQFGTDFGLDPQAINFPLPVVGGSVALPSTVELLSQAQRQSYDVAPGAFAVALQPRMTGAGQVTMSIRDVSGNSRQVVRNFYTSADLLRPGLTDFNLEAGALRQDYGAASNHYGAFFAAAGVRHPFASWFTAQARVETSADASVVGLGGSIVAGALGEVSASGSLSAARGKTGYVARVQARRSTPTYSLSASIETASRDFQSLGQSVFQTGARREIALAGSVSLGRAGGINLAHAFLGEGGGTPSARSFSMTSASYNGSVLGGGFGAGVQRTRWRSAGRAGTHWSLFASYTIAIGPHKRVSQFAETGRVATTIDMSLPDGRGYGLRGLVGEDHGTPWLEGALAVRTAAGDFGLQANKRGAFSGIQATASGAIIRVGDTVLATPRLDYAFALIDVAGDETVTVTLENRELPRQAGGGRKVIATGLQPYAPNHIGIDASSIAIDAALISADALATPGWRQAAAVHFGDSSRRPARFRLVETTGRAIPVGATFRSRTGGGIVGYDGEVWMDDHTPGDALIVTLPDRQCRSFLPTTGAAGAQGQMLKLPCEPYIETEAVL</sequence>
<dbReference type="Gene3D" id="2.60.40.2610">
    <property type="entry name" value="Outer membrane usher protein FimD, plug domain"/>
    <property type="match status" value="1"/>
</dbReference>
<comment type="caution">
    <text evidence="1">The sequence shown here is derived from an EMBL/GenBank/DDBJ whole genome shotgun (WGS) entry which is preliminary data.</text>
</comment>
<reference evidence="1 2" key="1">
    <citation type="submission" date="2020-08" db="EMBL/GenBank/DDBJ databases">
        <title>Genomic Encyclopedia of Type Strains, Phase IV (KMG-IV): sequencing the most valuable type-strain genomes for metagenomic binning, comparative biology and taxonomic classification.</title>
        <authorList>
            <person name="Goeker M."/>
        </authorList>
    </citation>
    <scope>NUCLEOTIDE SEQUENCE [LARGE SCALE GENOMIC DNA]</scope>
    <source>
        <strain evidence="1 2">DSM 17507</strain>
    </source>
</reference>
<dbReference type="EMBL" id="JACHOA010000007">
    <property type="protein sequence ID" value="MBB4615351.1"/>
    <property type="molecule type" value="Genomic_DNA"/>
</dbReference>
<organism evidence="1 2">
    <name type="scientific">Novosphingobium taihuense</name>
    <dbReference type="NCBI Taxonomy" id="260085"/>
    <lineage>
        <taxon>Bacteria</taxon>
        <taxon>Pseudomonadati</taxon>
        <taxon>Pseudomonadota</taxon>
        <taxon>Alphaproteobacteria</taxon>
        <taxon>Sphingomonadales</taxon>
        <taxon>Sphingomonadaceae</taxon>
        <taxon>Novosphingobium</taxon>
    </lineage>
</organism>
<gene>
    <name evidence="1" type="ORF">GGR37_003641</name>
</gene>
<dbReference type="RefSeq" id="WP_183661246.1">
    <property type="nucleotide sequence ID" value="NZ_JACHOA010000007.1"/>
</dbReference>
<evidence type="ECO:0000313" key="2">
    <source>
        <dbReference type="Proteomes" id="UP000538566"/>
    </source>
</evidence>
<dbReference type="AlphaFoldDB" id="A0A7W7AEC7"/>
<dbReference type="InterPro" id="IPR043142">
    <property type="entry name" value="PapC-like_C_sf"/>
</dbReference>
<dbReference type="Proteomes" id="UP000538566">
    <property type="component" value="Unassembled WGS sequence"/>
</dbReference>
<protein>
    <submittedName>
        <fullName evidence="1">Outer membrane usher protein</fullName>
    </submittedName>
</protein>